<comment type="catalytic activity">
    <reaction evidence="4 5">
        <text>L-glutaminyl-[peptide chain release factor] + S-adenosyl-L-methionine = N(5)-methyl-L-glutaminyl-[peptide chain release factor] + S-adenosyl-L-homocysteine + H(+)</text>
        <dbReference type="Rhea" id="RHEA:42896"/>
        <dbReference type="Rhea" id="RHEA-COMP:10271"/>
        <dbReference type="Rhea" id="RHEA-COMP:10272"/>
        <dbReference type="ChEBI" id="CHEBI:15378"/>
        <dbReference type="ChEBI" id="CHEBI:30011"/>
        <dbReference type="ChEBI" id="CHEBI:57856"/>
        <dbReference type="ChEBI" id="CHEBI:59789"/>
        <dbReference type="ChEBI" id="CHEBI:61891"/>
        <dbReference type="EC" id="2.1.1.297"/>
    </reaction>
</comment>
<dbReference type="PANTHER" id="PTHR18895">
    <property type="entry name" value="HEMK METHYLTRANSFERASE"/>
    <property type="match status" value="1"/>
</dbReference>
<dbReference type="SUPFAM" id="SSF53335">
    <property type="entry name" value="S-adenosyl-L-methionine-dependent methyltransferases"/>
    <property type="match status" value="1"/>
</dbReference>
<keyword evidence="9" id="KW-1185">Reference proteome</keyword>
<proteinExistence type="inferred from homology"/>
<dbReference type="CDD" id="cd02440">
    <property type="entry name" value="AdoMet_MTases"/>
    <property type="match status" value="1"/>
</dbReference>
<dbReference type="GO" id="GO:0102559">
    <property type="term" value="F:peptide chain release factor N(5)-glutamine methyltransferase activity"/>
    <property type="evidence" value="ECO:0007669"/>
    <property type="project" value="UniProtKB-EC"/>
</dbReference>
<evidence type="ECO:0000256" key="3">
    <source>
        <dbReference type="ARBA" id="ARBA00022691"/>
    </source>
</evidence>
<dbReference type="Gene3D" id="3.40.50.150">
    <property type="entry name" value="Vaccinia Virus protein VP39"/>
    <property type="match status" value="1"/>
</dbReference>
<keyword evidence="1 5" id="KW-0489">Methyltransferase</keyword>
<evidence type="ECO:0000256" key="2">
    <source>
        <dbReference type="ARBA" id="ARBA00022679"/>
    </source>
</evidence>
<reference evidence="8 9" key="1">
    <citation type="submission" date="2016-10" db="EMBL/GenBank/DDBJ databases">
        <authorList>
            <person name="de Groot N.N."/>
        </authorList>
    </citation>
    <scope>NUCLEOTIDE SEQUENCE [LARGE SCALE GENOMIC DNA]</scope>
    <source>
        <strain evidence="8 9">DSM 3217</strain>
    </source>
</reference>
<feature type="domain" description="Release factor glutamine methyltransferase N-terminal" evidence="7">
    <location>
        <begin position="5"/>
        <end position="74"/>
    </location>
</feature>
<dbReference type="GO" id="GO:0032259">
    <property type="term" value="P:methylation"/>
    <property type="evidence" value="ECO:0007669"/>
    <property type="project" value="UniProtKB-KW"/>
</dbReference>
<dbReference type="STRING" id="1732.SAMN02910417_01425"/>
<feature type="binding site" evidence="5">
    <location>
        <begin position="182"/>
        <end position="185"/>
    </location>
    <ligand>
        <name>substrate</name>
    </ligand>
</feature>
<evidence type="ECO:0000256" key="5">
    <source>
        <dbReference type="HAMAP-Rule" id="MF_02126"/>
    </source>
</evidence>
<keyword evidence="3 5" id="KW-0949">S-adenosyl-L-methionine</keyword>
<comment type="similarity">
    <text evidence="5">Belongs to the protein N5-glutamine methyltransferase family. PrmC subfamily.</text>
</comment>
<comment type="caution">
    <text evidence="5">Lacks conserved residue(s) required for the propagation of feature annotation.</text>
</comment>
<dbReference type="GO" id="GO:0003676">
    <property type="term" value="F:nucleic acid binding"/>
    <property type="evidence" value="ECO:0007669"/>
    <property type="project" value="InterPro"/>
</dbReference>
<feature type="binding site" evidence="5">
    <location>
        <position position="182"/>
    </location>
    <ligand>
        <name>S-adenosyl-L-methionine</name>
        <dbReference type="ChEBI" id="CHEBI:59789"/>
    </ligand>
</feature>
<dbReference type="EC" id="2.1.1.297" evidence="5"/>
<dbReference type="InterPro" id="IPR004556">
    <property type="entry name" value="HemK-like"/>
</dbReference>
<name>A0A1G6BEZ8_EUBOX</name>
<evidence type="ECO:0000313" key="8">
    <source>
        <dbReference type="EMBL" id="SDB19184.1"/>
    </source>
</evidence>
<evidence type="ECO:0000259" key="6">
    <source>
        <dbReference type="Pfam" id="PF05175"/>
    </source>
</evidence>
<dbReference type="InterPro" id="IPR019874">
    <property type="entry name" value="RF_methyltr_PrmC"/>
</dbReference>
<dbReference type="RefSeq" id="WP_090173671.1">
    <property type="nucleotide sequence ID" value="NZ_FMXR01000010.1"/>
</dbReference>
<dbReference type="InterPro" id="IPR050320">
    <property type="entry name" value="N5-glutamine_MTase"/>
</dbReference>
<gene>
    <name evidence="5" type="primary">prmC</name>
    <name evidence="8" type="ORF">SAMN02910417_01425</name>
</gene>
<keyword evidence="2 5" id="KW-0808">Transferase</keyword>
<evidence type="ECO:0000313" key="9">
    <source>
        <dbReference type="Proteomes" id="UP000199228"/>
    </source>
</evidence>
<dbReference type="EMBL" id="FMXR01000010">
    <property type="protein sequence ID" value="SDB19184.1"/>
    <property type="molecule type" value="Genomic_DNA"/>
</dbReference>
<dbReference type="PANTHER" id="PTHR18895:SF74">
    <property type="entry name" value="MTRF1L RELEASE FACTOR GLUTAMINE METHYLTRANSFERASE"/>
    <property type="match status" value="1"/>
</dbReference>
<dbReference type="Proteomes" id="UP000199228">
    <property type="component" value="Unassembled WGS sequence"/>
</dbReference>
<dbReference type="OrthoDB" id="9800643at2"/>
<evidence type="ECO:0000256" key="4">
    <source>
        <dbReference type="ARBA" id="ARBA00048391"/>
    </source>
</evidence>
<accession>A0A1G6BEZ8</accession>
<protein>
    <recommendedName>
        <fullName evidence="5">Release factor glutamine methyltransferase</fullName>
        <shortName evidence="5">RF MTase</shortName>
        <ecNumber evidence="5">2.1.1.297</ecNumber>
    </recommendedName>
    <alternativeName>
        <fullName evidence="5">N5-glutamine methyltransferase PrmC</fullName>
    </alternativeName>
    <alternativeName>
        <fullName evidence="5">Protein-(glutamine-N5) MTase PrmC</fullName>
    </alternativeName>
    <alternativeName>
        <fullName evidence="5">Protein-glutamine N-methyltransferase PrmC</fullName>
    </alternativeName>
</protein>
<dbReference type="FunFam" id="3.40.50.150:FF:000053">
    <property type="entry name" value="Release factor glutamine methyltransferase"/>
    <property type="match status" value="1"/>
</dbReference>
<dbReference type="PROSITE" id="PS00092">
    <property type="entry name" value="N6_MTASE"/>
    <property type="match status" value="1"/>
</dbReference>
<dbReference type="Pfam" id="PF05175">
    <property type="entry name" value="MTS"/>
    <property type="match status" value="1"/>
</dbReference>
<dbReference type="NCBIfam" id="TIGR03534">
    <property type="entry name" value="RF_mod_PrmC"/>
    <property type="match status" value="1"/>
</dbReference>
<comment type="function">
    <text evidence="5">Methylates the class 1 translation termination release factors RF1/PrfA and RF2/PrfB on the glutamine residue of the universally conserved GGQ motif.</text>
</comment>
<dbReference type="InterPro" id="IPR040758">
    <property type="entry name" value="PrmC_N"/>
</dbReference>
<dbReference type="InterPro" id="IPR007848">
    <property type="entry name" value="Small_mtfrase_dom"/>
</dbReference>
<feature type="binding site" evidence="5">
    <location>
        <position position="141"/>
    </location>
    <ligand>
        <name>S-adenosyl-L-methionine</name>
        <dbReference type="ChEBI" id="CHEBI:59789"/>
    </ligand>
</feature>
<dbReference type="AlphaFoldDB" id="A0A1G6BEZ8"/>
<dbReference type="InterPro" id="IPR029063">
    <property type="entry name" value="SAM-dependent_MTases_sf"/>
</dbReference>
<evidence type="ECO:0000256" key="1">
    <source>
        <dbReference type="ARBA" id="ARBA00022603"/>
    </source>
</evidence>
<dbReference type="HAMAP" id="MF_02126">
    <property type="entry name" value="RF_methyltr_PrmC"/>
    <property type="match status" value="1"/>
</dbReference>
<dbReference type="InterPro" id="IPR002052">
    <property type="entry name" value="DNA_methylase_N6_adenine_CS"/>
</dbReference>
<dbReference type="NCBIfam" id="TIGR00536">
    <property type="entry name" value="hemK_fam"/>
    <property type="match status" value="1"/>
</dbReference>
<organism evidence="8 9">
    <name type="scientific">Eubacterium oxidoreducens</name>
    <dbReference type="NCBI Taxonomy" id="1732"/>
    <lineage>
        <taxon>Bacteria</taxon>
        <taxon>Bacillati</taxon>
        <taxon>Bacillota</taxon>
        <taxon>Clostridia</taxon>
        <taxon>Eubacteriales</taxon>
        <taxon>Eubacteriaceae</taxon>
        <taxon>Eubacterium</taxon>
    </lineage>
</organism>
<dbReference type="Pfam" id="PF17827">
    <property type="entry name" value="PrmC_N"/>
    <property type="match status" value="1"/>
</dbReference>
<dbReference type="Gene3D" id="1.10.8.10">
    <property type="entry name" value="DNA helicase RuvA subunit, C-terminal domain"/>
    <property type="match status" value="1"/>
</dbReference>
<sequence>MTLKEAYEYGFCSLTQADIEDARTDAFLLLEYICHVTKADFFMEPDKEMSLSEEKTYIEGIKKRCEHVPLQHITHEQEFMGYSFYVDEHVLIPRMETEELVLEVLNQSKDGMRVLDLCTGSGCIGIALKLQKPSLQVACSDISKQALVVAQRNAKALGAEVTLVESNLLENISGEFDIIVSNPPYIPTADIEELMTEVKVHEPFSALDGGEDGFEFYRQIISLSPRTLAEEGMLFLEIGYDQGDTIRDIMSFNGFCDVVVKKDLQQLDRIAIGKLMKSER</sequence>
<evidence type="ECO:0000259" key="7">
    <source>
        <dbReference type="Pfam" id="PF17827"/>
    </source>
</evidence>
<feature type="domain" description="Methyltransferase small" evidence="6">
    <location>
        <begin position="99"/>
        <end position="192"/>
    </location>
</feature>